<sequence length="902" mass="100064">MAHSDDASEEEERVATISETTRQVRQRFSELIVHIKTADKPPLASTLVADAFERFALWAGNLGALRRPTSRLSLDYRLSEAPDLREYICEELQDMLEAIQDVTDITQGIRPNRDMTSSSDFGSEFDLEPSETAPQTESQNEPNARDRPSDEAHSILEVIKACITSLFRVGMLVRKAAPRDRFKRALRASNLIFPASFDIEHVKHKYPKVGDGSLAVRLGSAIAKRRQFIKYCRDHKSRLAADETDDDDDDRDGGATARLSSKATTFEPRSNFMMTLRTNTFAEEALESEDVHTRSTSTSASGNSTPGALKLPRLADLTPDSTPFECPICFMFQSFKLETQWRIHAYRDLKAYVCTLGGEACDSELFGDRNSWFDHELIHHRAHYKCSLCNKGPFASSDLRAHILESHGKFSNEQLLMLQDGGRKPIAGFSVQDCPFCDDWTGGRTRSGKNAHNENVRVSTSLFKRHVASHQEQLAIFALPRTTEDEGSSRSSLAGSLSDGILVSDDLPLVDDMPTPTSDDIPASDADGDETRISNVPALFAHDIKTQDSNIPARSGSGRSITDIGALPPIPTFSRKETGIVPRIATFDNQDTEASYYGVEPATNASSSQSQPRPENVRLYAARFSPSQLSEHLTNPYTLFEPLHNQYMPQPRAAATTPISHPSPPAADATLEELLEYFGRPLEPGFELSEEFRPPVRPAPQGVGELKSSTSQQQDNSTIHRSRNEREDEPDDSTSPEFRKGMLSKAFRMVNQSVQLGASQDLDSAIKAYSDASDLVRRALQITPASKDREDLSDTLMKYTNRIAGLRRRQESSGNTKRLPHNPKEGVGFQPKITETVDSDVPSECDHSDWDSDADSSSKPAVQKNPDSTSTASGPSRLPDLSDRDLTNEELMEVMRSQFRGK</sequence>
<evidence type="ECO:0000259" key="2">
    <source>
        <dbReference type="Pfam" id="PF04212"/>
    </source>
</evidence>
<name>A0AA40CB47_9PEZI</name>
<feature type="region of interest" description="Disordered" evidence="1">
    <location>
        <begin position="512"/>
        <end position="531"/>
    </location>
</feature>
<feature type="compositionally biased region" description="Acidic residues" evidence="1">
    <location>
        <begin position="242"/>
        <end position="251"/>
    </location>
</feature>
<feature type="domain" description="Oxidoreductase acuF-like C2H2 type zinc-finger" evidence="3">
    <location>
        <begin position="322"/>
        <end position="349"/>
    </location>
</feature>
<gene>
    <name evidence="4" type="ORF">B0T17DRAFT_240310</name>
</gene>
<accession>A0AA40CB47</accession>
<feature type="region of interest" description="Disordered" evidence="1">
    <location>
        <begin position="803"/>
        <end position="888"/>
    </location>
</feature>
<dbReference type="InterPro" id="IPR007330">
    <property type="entry name" value="MIT_dom"/>
</dbReference>
<evidence type="ECO:0000313" key="4">
    <source>
        <dbReference type="EMBL" id="KAK0631099.1"/>
    </source>
</evidence>
<protein>
    <recommendedName>
        <fullName evidence="6">C2H2-type domain-containing protein</fullName>
    </recommendedName>
</protein>
<dbReference type="Proteomes" id="UP001174934">
    <property type="component" value="Unassembled WGS sequence"/>
</dbReference>
<dbReference type="SUPFAM" id="SSF116846">
    <property type="entry name" value="MIT domain"/>
    <property type="match status" value="1"/>
</dbReference>
<dbReference type="Pfam" id="PF04212">
    <property type="entry name" value="MIT"/>
    <property type="match status" value="1"/>
</dbReference>
<feature type="region of interest" description="Disordered" evidence="1">
    <location>
        <begin position="240"/>
        <end position="260"/>
    </location>
</feature>
<dbReference type="InterPro" id="IPR036181">
    <property type="entry name" value="MIT_dom_sf"/>
</dbReference>
<dbReference type="EMBL" id="JAULSR010000002">
    <property type="protein sequence ID" value="KAK0631099.1"/>
    <property type="molecule type" value="Genomic_DNA"/>
</dbReference>
<feature type="region of interest" description="Disordered" evidence="1">
    <location>
        <begin position="107"/>
        <end position="150"/>
    </location>
</feature>
<dbReference type="InterPro" id="IPR058925">
    <property type="entry name" value="zf-C2H2_AcuF"/>
</dbReference>
<dbReference type="PANTHER" id="PTHR35391">
    <property type="entry name" value="C2H2-TYPE DOMAIN-CONTAINING PROTEIN-RELATED"/>
    <property type="match status" value="1"/>
</dbReference>
<dbReference type="Pfam" id="PF26082">
    <property type="entry name" value="zf-C2H2_AcuF"/>
    <property type="match status" value="1"/>
</dbReference>
<evidence type="ECO:0000259" key="3">
    <source>
        <dbReference type="Pfam" id="PF26082"/>
    </source>
</evidence>
<evidence type="ECO:0000256" key="1">
    <source>
        <dbReference type="SAM" id="MobiDB-lite"/>
    </source>
</evidence>
<organism evidence="4 5">
    <name type="scientific">Bombardia bombarda</name>
    <dbReference type="NCBI Taxonomy" id="252184"/>
    <lineage>
        <taxon>Eukaryota</taxon>
        <taxon>Fungi</taxon>
        <taxon>Dikarya</taxon>
        <taxon>Ascomycota</taxon>
        <taxon>Pezizomycotina</taxon>
        <taxon>Sordariomycetes</taxon>
        <taxon>Sordariomycetidae</taxon>
        <taxon>Sordariales</taxon>
        <taxon>Lasiosphaeriaceae</taxon>
        <taxon>Bombardia</taxon>
    </lineage>
</organism>
<evidence type="ECO:0008006" key="6">
    <source>
        <dbReference type="Google" id="ProtNLM"/>
    </source>
</evidence>
<feature type="compositionally biased region" description="Polar residues" evidence="1">
    <location>
        <begin position="707"/>
        <end position="719"/>
    </location>
</feature>
<comment type="caution">
    <text evidence="4">The sequence shown here is derived from an EMBL/GenBank/DDBJ whole genome shotgun (WGS) entry which is preliminary data.</text>
</comment>
<dbReference type="PANTHER" id="PTHR35391:SF7">
    <property type="entry name" value="C2H2-TYPE DOMAIN-CONTAINING PROTEIN"/>
    <property type="match status" value="1"/>
</dbReference>
<feature type="region of interest" description="Disordered" evidence="1">
    <location>
        <begin position="287"/>
        <end position="312"/>
    </location>
</feature>
<feature type="domain" description="MIT" evidence="2">
    <location>
        <begin position="743"/>
        <end position="806"/>
    </location>
</feature>
<feature type="compositionally biased region" description="Polar residues" evidence="1">
    <location>
        <begin position="132"/>
        <end position="142"/>
    </location>
</feature>
<dbReference type="Gene3D" id="1.20.58.80">
    <property type="entry name" value="Phosphotransferase system, lactose/cellobiose-type IIA subunit"/>
    <property type="match status" value="1"/>
</dbReference>
<feature type="compositionally biased region" description="Polar residues" evidence="1">
    <location>
        <begin position="294"/>
        <end position="306"/>
    </location>
</feature>
<reference evidence="4" key="1">
    <citation type="submission" date="2023-06" db="EMBL/GenBank/DDBJ databases">
        <title>Genome-scale phylogeny and comparative genomics of the fungal order Sordariales.</title>
        <authorList>
            <consortium name="Lawrence Berkeley National Laboratory"/>
            <person name="Hensen N."/>
            <person name="Bonometti L."/>
            <person name="Westerberg I."/>
            <person name="Brannstrom I.O."/>
            <person name="Guillou S."/>
            <person name="Cros-Aarteil S."/>
            <person name="Calhoun S."/>
            <person name="Haridas S."/>
            <person name="Kuo A."/>
            <person name="Mondo S."/>
            <person name="Pangilinan J."/>
            <person name="Riley R."/>
            <person name="LaButti K."/>
            <person name="Andreopoulos B."/>
            <person name="Lipzen A."/>
            <person name="Chen C."/>
            <person name="Yanf M."/>
            <person name="Daum C."/>
            <person name="Ng V."/>
            <person name="Clum A."/>
            <person name="Steindorff A."/>
            <person name="Ohm R."/>
            <person name="Martin F."/>
            <person name="Silar P."/>
            <person name="Natvig D."/>
            <person name="Lalanne C."/>
            <person name="Gautier V."/>
            <person name="Ament-velasquez S.L."/>
            <person name="Kruys A."/>
            <person name="Hutchinson M.I."/>
            <person name="Powell A.J."/>
            <person name="Barry K."/>
            <person name="Miller A.N."/>
            <person name="Grigoriev I.V."/>
            <person name="Debuchy R."/>
            <person name="Gladieux P."/>
            <person name="Thoren M.H."/>
            <person name="Johannesson H."/>
        </authorList>
    </citation>
    <scope>NUCLEOTIDE SEQUENCE</scope>
    <source>
        <strain evidence="4">SMH3391-2</strain>
    </source>
</reference>
<dbReference type="AlphaFoldDB" id="A0AA40CB47"/>
<keyword evidence="5" id="KW-1185">Reference proteome</keyword>
<feature type="compositionally biased region" description="Polar residues" evidence="1">
    <location>
        <begin position="865"/>
        <end position="874"/>
    </location>
</feature>
<feature type="compositionally biased region" description="Polar residues" evidence="1">
    <location>
        <begin position="548"/>
        <end position="560"/>
    </location>
</feature>
<evidence type="ECO:0000313" key="5">
    <source>
        <dbReference type="Proteomes" id="UP001174934"/>
    </source>
</evidence>
<proteinExistence type="predicted"/>
<feature type="region of interest" description="Disordered" evidence="1">
    <location>
        <begin position="686"/>
        <end position="738"/>
    </location>
</feature>
<feature type="region of interest" description="Disordered" evidence="1">
    <location>
        <begin position="548"/>
        <end position="569"/>
    </location>
</feature>